<evidence type="ECO:0000256" key="7">
    <source>
        <dbReference type="ARBA" id="ARBA00023270"/>
    </source>
</evidence>
<dbReference type="GO" id="GO:0004014">
    <property type="term" value="F:adenosylmethionine decarboxylase activity"/>
    <property type="evidence" value="ECO:0007669"/>
    <property type="project" value="InterPro"/>
</dbReference>
<dbReference type="Proteomes" id="UP000007178">
    <property type="component" value="Segment"/>
</dbReference>
<keyword evidence="7" id="KW-0704">Schiff base</keyword>
<evidence type="ECO:0000256" key="4">
    <source>
        <dbReference type="ARBA" id="ARBA00023115"/>
    </source>
</evidence>
<evidence type="ECO:0000256" key="2">
    <source>
        <dbReference type="ARBA" id="ARBA00022793"/>
    </source>
</evidence>
<comment type="cofactor">
    <cofactor evidence="1">
        <name>pyruvate</name>
        <dbReference type="ChEBI" id="CHEBI:15361"/>
    </cofactor>
</comment>
<evidence type="ECO:0000256" key="1">
    <source>
        <dbReference type="ARBA" id="ARBA00001928"/>
    </source>
</evidence>
<dbReference type="Pfam" id="PF02675">
    <property type="entry name" value="AdoMet_dc"/>
    <property type="match status" value="1"/>
</dbReference>
<keyword evidence="3" id="KW-0068">Autocatalytic cleavage</keyword>
<dbReference type="RefSeq" id="YP_007006013.1">
    <property type="nucleotide sequence ID" value="NC_019516.1"/>
</dbReference>
<dbReference type="Gene3D" id="3.60.90.10">
    <property type="entry name" value="S-adenosylmethionine decarboxylase"/>
    <property type="match status" value="1"/>
</dbReference>
<keyword evidence="4" id="KW-0620">Polyamine biosynthesis</keyword>
<dbReference type="KEGG" id="vg:14013984"/>
<dbReference type="SUPFAM" id="SSF56276">
    <property type="entry name" value="S-adenosylmethionine decarboxylase"/>
    <property type="match status" value="1"/>
</dbReference>
<evidence type="ECO:0000256" key="3">
    <source>
        <dbReference type="ARBA" id="ARBA00022813"/>
    </source>
</evidence>
<proteinExistence type="predicted"/>
<sequence>MYKAERIGTHVILDMVGIDFILLDEMDGFVKWMDGTLWDYECEVLGVQKHKFKPQGFTAVYMLAESHFSIHTWPEKGIAACDIFTCGDISPESIANEVIKWFRPVNFDMKKITR</sequence>
<name>H6WG55_9CAUD</name>
<evidence type="ECO:0000256" key="6">
    <source>
        <dbReference type="ARBA" id="ARBA00023239"/>
    </source>
</evidence>
<accession>H6WG55</accession>
<keyword evidence="5" id="KW-0865">Zymogen</keyword>
<evidence type="ECO:0000313" key="10">
    <source>
        <dbReference type="Proteomes" id="UP000007178"/>
    </source>
</evidence>
<dbReference type="InterPro" id="IPR017716">
    <property type="entry name" value="S-AdoMet_deCOase_pro-enz"/>
</dbReference>
<dbReference type="NCBIfam" id="TIGR03330">
    <property type="entry name" value="SAM_DCase_Bsu"/>
    <property type="match status" value="1"/>
</dbReference>
<evidence type="ECO:0000256" key="5">
    <source>
        <dbReference type="ARBA" id="ARBA00023145"/>
    </source>
</evidence>
<keyword evidence="6" id="KW-0456">Lyase</keyword>
<keyword evidence="2" id="KW-0210">Decarboxylase</keyword>
<evidence type="ECO:0000313" key="9">
    <source>
        <dbReference type="EMBL" id="AEZ65601.1"/>
    </source>
</evidence>
<dbReference type="PANTHER" id="PTHR33866:SF2">
    <property type="entry name" value="S-ADENOSYLMETHIONINE DECARBOXYLASE PROENZYME"/>
    <property type="match status" value="1"/>
</dbReference>
<dbReference type="PANTHER" id="PTHR33866">
    <property type="entry name" value="S-ADENOSYLMETHIONINE DECARBOXYLASE PROENZYME"/>
    <property type="match status" value="1"/>
</dbReference>
<organism evidence="9 10">
    <name type="scientific">Cyanophage S-TIM5</name>
    <dbReference type="NCBI Taxonomy" id="1137745"/>
    <lineage>
        <taxon>Viruses</taxon>
        <taxon>Duplodnaviria</taxon>
        <taxon>Heunggongvirae</taxon>
        <taxon>Uroviricota</taxon>
        <taxon>Caudoviricetes</taxon>
        <taxon>Aurunvirus</taxon>
        <taxon>Aurunvirus STIM5</taxon>
    </lineage>
</organism>
<reference evidence="9 10" key="1">
    <citation type="journal article" date="2012" name="Proc. Natl. Acad. Sci. U.S.A.">
        <title>A novel lineage of myoviruses infecting cyanobacteria is widespread in the oceans.</title>
        <authorList>
            <person name="Sabehi G."/>
            <person name="Shaulov L."/>
            <person name="Silver D.H."/>
            <person name="Yanai I."/>
            <person name="Harel A."/>
            <person name="Lindell D."/>
        </authorList>
    </citation>
    <scope>NUCLEOTIDE SEQUENCE [LARGE SCALE GENOMIC DNA]</scope>
</reference>
<protein>
    <submittedName>
        <fullName evidence="9">SpeD</fullName>
    </submittedName>
</protein>
<dbReference type="InterPro" id="IPR003826">
    <property type="entry name" value="AdoMetDC_fam_prok"/>
</dbReference>
<dbReference type="GO" id="GO:0008295">
    <property type="term" value="P:spermidine biosynthetic process"/>
    <property type="evidence" value="ECO:0007669"/>
    <property type="project" value="InterPro"/>
</dbReference>
<dbReference type="EMBL" id="JQ245707">
    <property type="protein sequence ID" value="AEZ65601.1"/>
    <property type="molecule type" value="Genomic_DNA"/>
</dbReference>
<evidence type="ECO:0000256" key="8">
    <source>
        <dbReference type="ARBA" id="ARBA00023317"/>
    </source>
</evidence>
<dbReference type="OrthoDB" id="16785at10239"/>
<keyword evidence="8" id="KW-0670">Pyruvate</keyword>
<dbReference type="InterPro" id="IPR016067">
    <property type="entry name" value="S-AdoMet_deCO2ase_core"/>
</dbReference>
<keyword evidence="10" id="KW-1185">Reference proteome</keyword>